<dbReference type="InterPro" id="IPR051010">
    <property type="entry name" value="BCAA_transport"/>
</dbReference>
<dbReference type="AlphaFoldDB" id="A0A3L8P5C6"/>
<evidence type="ECO:0000313" key="6">
    <source>
        <dbReference type="Proteomes" id="UP000281708"/>
    </source>
</evidence>
<feature type="signal peptide" evidence="3">
    <location>
        <begin position="1"/>
        <end position="24"/>
    </location>
</feature>
<organism evidence="5 6">
    <name type="scientific">Nocardioides mangrovicus</name>
    <dbReference type="NCBI Taxonomy" id="2478913"/>
    <lineage>
        <taxon>Bacteria</taxon>
        <taxon>Bacillati</taxon>
        <taxon>Actinomycetota</taxon>
        <taxon>Actinomycetes</taxon>
        <taxon>Propionibacteriales</taxon>
        <taxon>Nocardioidaceae</taxon>
        <taxon>Nocardioides</taxon>
    </lineage>
</organism>
<dbReference type="PANTHER" id="PTHR30483">
    <property type="entry name" value="LEUCINE-SPECIFIC-BINDING PROTEIN"/>
    <property type="match status" value="1"/>
</dbReference>
<dbReference type="Gene3D" id="3.40.50.2300">
    <property type="match status" value="2"/>
</dbReference>
<dbReference type="SUPFAM" id="SSF53822">
    <property type="entry name" value="Periplasmic binding protein-like I"/>
    <property type="match status" value="1"/>
</dbReference>
<sequence length="428" mass="42812">MSAKLGPKVALAAGMAAVAMTAAACGSSSGGSSSGSSSSSASTNAGVNTSVDLGAANAASGTPIVFGVLNLQSGPVTFPEVLQAEQAAVKYVNAYKGGIGGHPIKLVTCATDGTPATSARCANQIADQKPVAILGGADTGAPGAIPVWQRLDLAYIGGVPFTPVEQNYKNAVIFSSVSTSDNAAASVYAAKKLGVKKAAVIYTSDTQGTATGEGVIIPTMKNAGITSVTKVGLSPTASDVSSAVASAMGASPDLIYVDAPAACPNILSSLKQLGYKGKLMGVDPCTSPKAIKGANGGADGLIFASPTLDPTAGTDETNLMLTVLKKYAPDTALDSLASIGFQSVMNLQSVLGKSAPADLTTDKILAAFRTGSAMANFMGHDYTCDGKQLAGATAVCNTYEQMREVKGSNIAVAAKDFFTAGSYYKPTS</sequence>
<gene>
    <name evidence="5" type="ORF">D9V37_08855</name>
</gene>
<feature type="domain" description="Leucine-binding protein" evidence="4">
    <location>
        <begin position="63"/>
        <end position="391"/>
    </location>
</feature>
<feature type="chain" id="PRO_5039698648" description="Leucine-binding protein domain-containing protein" evidence="3">
    <location>
        <begin position="25"/>
        <end position="428"/>
    </location>
</feature>
<reference evidence="5 6" key="1">
    <citation type="submission" date="2018-10" db="EMBL/GenBank/DDBJ databases">
        <title>Marmoricola sp. 4Q3S-7 whole genome shotgun sequence.</title>
        <authorList>
            <person name="Li F."/>
        </authorList>
    </citation>
    <scope>NUCLEOTIDE SEQUENCE [LARGE SCALE GENOMIC DNA]</scope>
    <source>
        <strain evidence="5 6">4Q3S-7</strain>
    </source>
</reference>
<comment type="similarity">
    <text evidence="1">Belongs to the leucine-binding protein family.</text>
</comment>
<dbReference type="Proteomes" id="UP000281708">
    <property type="component" value="Unassembled WGS sequence"/>
</dbReference>
<dbReference type="PROSITE" id="PS51257">
    <property type="entry name" value="PROKAR_LIPOPROTEIN"/>
    <property type="match status" value="1"/>
</dbReference>
<dbReference type="InterPro" id="IPR028081">
    <property type="entry name" value="Leu-bd"/>
</dbReference>
<protein>
    <recommendedName>
        <fullName evidence="4">Leucine-binding protein domain-containing protein</fullName>
    </recommendedName>
</protein>
<evidence type="ECO:0000256" key="3">
    <source>
        <dbReference type="SAM" id="SignalP"/>
    </source>
</evidence>
<name>A0A3L8P5C6_9ACTN</name>
<keyword evidence="2 3" id="KW-0732">Signal</keyword>
<dbReference type="RefSeq" id="WP_121805737.1">
    <property type="nucleotide sequence ID" value="NZ_RDBE01000006.1"/>
</dbReference>
<proteinExistence type="inferred from homology"/>
<accession>A0A3L8P5C6</accession>
<evidence type="ECO:0000313" key="5">
    <source>
        <dbReference type="EMBL" id="RLV49973.1"/>
    </source>
</evidence>
<evidence type="ECO:0000256" key="2">
    <source>
        <dbReference type="ARBA" id="ARBA00022729"/>
    </source>
</evidence>
<dbReference type="EMBL" id="RDBE01000006">
    <property type="protein sequence ID" value="RLV49973.1"/>
    <property type="molecule type" value="Genomic_DNA"/>
</dbReference>
<evidence type="ECO:0000259" key="4">
    <source>
        <dbReference type="Pfam" id="PF13458"/>
    </source>
</evidence>
<dbReference type="OrthoDB" id="3666180at2"/>
<comment type="caution">
    <text evidence="5">The sequence shown here is derived from an EMBL/GenBank/DDBJ whole genome shotgun (WGS) entry which is preliminary data.</text>
</comment>
<dbReference type="Pfam" id="PF13458">
    <property type="entry name" value="Peripla_BP_6"/>
    <property type="match status" value="1"/>
</dbReference>
<dbReference type="PANTHER" id="PTHR30483:SF6">
    <property type="entry name" value="PERIPLASMIC BINDING PROTEIN OF ABC TRANSPORTER FOR NATURAL AMINO ACIDS"/>
    <property type="match status" value="1"/>
</dbReference>
<keyword evidence="6" id="KW-1185">Reference proteome</keyword>
<dbReference type="InterPro" id="IPR028082">
    <property type="entry name" value="Peripla_BP_I"/>
</dbReference>
<evidence type="ECO:0000256" key="1">
    <source>
        <dbReference type="ARBA" id="ARBA00010062"/>
    </source>
</evidence>